<dbReference type="HAMAP" id="MF_00129">
    <property type="entry name" value="MnmG_GidA"/>
    <property type="match status" value="1"/>
</dbReference>
<keyword evidence="5 12" id="KW-0963">Cytoplasm</keyword>
<keyword evidence="8 12" id="KW-0274">FAD</keyword>
<dbReference type="GO" id="GO:0030488">
    <property type="term" value="P:tRNA methylation"/>
    <property type="evidence" value="ECO:0007669"/>
    <property type="project" value="TreeGrafter"/>
</dbReference>
<comment type="similarity">
    <text evidence="3 12">Belongs to the MnmG family.</text>
</comment>
<comment type="function">
    <text evidence="2 12">NAD-binding protein involved in the addition of a carboxymethylaminomethyl (cmnm) group at the wobble position (U34) of certain tRNAs, forming tRNA-cmnm(5)s(2)U34.</text>
</comment>
<dbReference type="PANTHER" id="PTHR11806">
    <property type="entry name" value="GLUCOSE INHIBITED DIVISION PROTEIN A"/>
    <property type="match status" value="1"/>
</dbReference>
<dbReference type="GO" id="GO:0002098">
    <property type="term" value="P:tRNA wobble uridine modification"/>
    <property type="evidence" value="ECO:0007669"/>
    <property type="project" value="InterPro"/>
</dbReference>
<keyword evidence="6 12" id="KW-0285">Flavoprotein</keyword>
<evidence type="ECO:0000256" key="6">
    <source>
        <dbReference type="ARBA" id="ARBA00022630"/>
    </source>
</evidence>
<evidence type="ECO:0000256" key="8">
    <source>
        <dbReference type="ARBA" id="ARBA00022827"/>
    </source>
</evidence>
<name>A0A6G9AG61_9BACT</name>
<dbReference type="EMBL" id="CP050063">
    <property type="protein sequence ID" value="QIP11462.1"/>
    <property type="molecule type" value="Genomic_DNA"/>
</dbReference>
<comment type="cofactor">
    <cofactor evidence="1 12">
        <name>FAD</name>
        <dbReference type="ChEBI" id="CHEBI:57692"/>
    </cofactor>
</comment>
<dbReference type="InterPro" id="IPR026904">
    <property type="entry name" value="MnmG_C"/>
</dbReference>
<dbReference type="InterPro" id="IPR049312">
    <property type="entry name" value="GIDA_C_N"/>
</dbReference>
<comment type="subcellular location">
    <subcellularLocation>
        <location evidence="12">Cytoplasm</location>
    </subcellularLocation>
</comment>
<feature type="domain" description="tRNA uridine 5-carboxymethylaminomethyl modification enzyme C-terminal subdomain" evidence="13">
    <location>
        <begin position="544"/>
        <end position="615"/>
    </location>
</feature>
<evidence type="ECO:0000256" key="1">
    <source>
        <dbReference type="ARBA" id="ARBA00001974"/>
    </source>
</evidence>
<dbReference type="FunFam" id="1.10.10.1800:FF:000003">
    <property type="entry name" value="tRNA uridine 5-carboxymethylaminomethyl modification enzyme MnmG"/>
    <property type="match status" value="1"/>
</dbReference>
<evidence type="ECO:0000256" key="12">
    <source>
        <dbReference type="HAMAP-Rule" id="MF_00129"/>
    </source>
</evidence>
<reference evidence="14 15" key="1">
    <citation type="submission" date="2020-03" db="EMBL/GenBank/DDBJ databases">
        <authorList>
            <person name="Kim M.K."/>
        </authorList>
    </citation>
    <scope>NUCLEOTIDE SEQUENCE [LARGE SCALE GENOMIC DNA]</scope>
    <source>
        <strain evidence="14 15">BT328</strain>
    </source>
</reference>
<evidence type="ECO:0000313" key="14">
    <source>
        <dbReference type="EMBL" id="QIP11462.1"/>
    </source>
</evidence>
<dbReference type="Pfam" id="PF01134">
    <property type="entry name" value="GIDA"/>
    <property type="match status" value="1"/>
</dbReference>
<dbReference type="GO" id="GO:0050660">
    <property type="term" value="F:flavin adenine dinucleotide binding"/>
    <property type="evidence" value="ECO:0007669"/>
    <property type="project" value="UniProtKB-UniRule"/>
</dbReference>
<evidence type="ECO:0000256" key="3">
    <source>
        <dbReference type="ARBA" id="ARBA00007653"/>
    </source>
</evidence>
<dbReference type="KEGG" id="spib:G8759_01815"/>
<dbReference type="GO" id="GO:0005829">
    <property type="term" value="C:cytosol"/>
    <property type="evidence" value="ECO:0007669"/>
    <property type="project" value="TreeGrafter"/>
</dbReference>
<gene>
    <name evidence="12 14" type="primary">mnmG</name>
    <name evidence="12" type="synonym">gidA</name>
    <name evidence="14" type="ORF">G8759_01815</name>
</gene>
<dbReference type="Proteomes" id="UP000501802">
    <property type="component" value="Chromosome"/>
</dbReference>
<proteinExistence type="inferred from homology"/>
<evidence type="ECO:0000256" key="7">
    <source>
        <dbReference type="ARBA" id="ARBA00022694"/>
    </source>
</evidence>
<sequence>MFSSYDVIVVGAGHAGCEAASAAATMGSKVLLITMNMQTIAQMSCNPAMGGVAKGQIVREVDALGGLSGIISDKSMIQFRMLNRSKGPAMWSPRCQSDRNVFASEWRKALEENRNIDFWQDTVNEVLVKDGQVTGVRTSLGVDFLAKAVVLTNGTFLNGRMFIGEKVFGGGRTAERSATGLTEQLVSLGFESGRMKTGTPPRVDGRSLNYALMEEQLGDEMPGKFSYTNTPALTKQRSCWITYTNQAVHDELKTGFEKSPMFTGRIKGLGPRYCPSVEDKINRFADKDRHQIFVEPEGWDTVEVYVNGFSTSLPETVQYNALRKIPGFENVRMFRPGYAVEYDFFPPTQLKPTLETQLVKNLFFAGQINGTTGYEEAACQGLMAGINAHRNTNEEAEFTIKRSEGYIGVLIDDLITKGTEEPYRMFTSRAEYRTLLRQDNADLRLTEKGYAIGLASQERYESMVTKRDGIAQLTEAIRRAKLKPEDVNGWLETKGSSPLREKSSLYTLLKRPEIDQSDVKELLNLLPETPGVGEETIEQTVIEIKYEDYLNREKQNAEKLDKWESLAINPTFDYDRLKALSFEGKEKLKRLRPATIGQASRISGVSPSDVSILLVYMGR</sequence>
<comment type="subunit">
    <text evidence="10 12">Homodimer. Heterotetramer of two MnmE and two MnmG subunits.</text>
</comment>
<evidence type="ECO:0000259" key="13">
    <source>
        <dbReference type="SMART" id="SM01228"/>
    </source>
</evidence>
<evidence type="ECO:0000256" key="11">
    <source>
        <dbReference type="ARBA" id="ARBA00031800"/>
    </source>
</evidence>
<evidence type="ECO:0000256" key="2">
    <source>
        <dbReference type="ARBA" id="ARBA00003717"/>
    </source>
</evidence>
<dbReference type="InterPro" id="IPR047001">
    <property type="entry name" value="MnmG_C_subdom"/>
</dbReference>
<dbReference type="InterPro" id="IPR044920">
    <property type="entry name" value="MnmG_C_subdom_sf"/>
</dbReference>
<dbReference type="FunFam" id="1.10.150.570:FF:000001">
    <property type="entry name" value="tRNA uridine 5-carboxymethylaminomethyl modification enzyme MnmG"/>
    <property type="match status" value="1"/>
</dbReference>
<feature type="binding site" evidence="12">
    <location>
        <begin position="270"/>
        <end position="284"/>
    </location>
    <ligand>
        <name>NAD(+)</name>
        <dbReference type="ChEBI" id="CHEBI:57540"/>
    </ligand>
</feature>
<evidence type="ECO:0000256" key="4">
    <source>
        <dbReference type="ARBA" id="ARBA00020461"/>
    </source>
</evidence>
<dbReference type="Gene3D" id="1.10.10.1800">
    <property type="entry name" value="tRNA uridine 5-carboxymethylaminomethyl modification enzyme MnmG/GidA"/>
    <property type="match status" value="1"/>
</dbReference>
<evidence type="ECO:0000256" key="10">
    <source>
        <dbReference type="ARBA" id="ARBA00025948"/>
    </source>
</evidence>
<dbReference type="InterPro" id="IPR002218">
    <property type="entry name" value="MnmG-rel"/>
</dbReference>
<protein>
    <recommendedName>
        <fullName evidence="4 12">tRNA uridine 5-carboxymethylaminomethyl modification enzyme MnmG</fullName>
    </recommendedName>
    <alternativeName>
        <fullName evidence="11 12">Glucose-inhibited division protein A</fullName>
    </alternativeName>
</protein>
<organism evidence="14 15">
    <name type="scientific">Spirosoma aureum</name>
    <dbReference type="NCBI Taxonomy" id="2692134"/>
    <lineage>
        <taxon>Bacteria</taxon>
        <taxon>Pseudomonadati</taxon>
        <taxon>Bacteroidota</taxon>
        <taxon>Cytophagia</taxon>
        <taxon>Cytophagales</taxon>
        <taxon>Cytophagaceae</taxon>
        <taxon>Spirosoma</taxon>
    </lineage>
</organism>
<dbReference type="PANTHER" id="PTHR11806:SF0">
    <property type="entry name" value="PROTEIN MTO1 HOMOLOG, MITOCHONDRIAL"/>
    <property type="match status" value="1"/>
</dbReference>
<comment type="caution">
    <text evidence="12">Lacks conserved residue(s) required for the propagation of feature annotation.</text>
</comment>
<dbReference type="Pfam" id="PF21680">
    <property type="entry name" value="GIDA_C_1st"/>
    <property type="match status" value="1"/>
</dbReference>
<keyword evidence="9 12" id="KW-0520">NAD</keyword>
<accession>A0A6G9AG61</accession>
<dbReference type="FunFam" id="3.50.50.60:FF:000002">
    <property type="entry name" value="tRNA uridine 5-carboxymethylaminomethyl modification enzyme MnmG"/>
    <property type="match status" value="1"/>
</dbReference>
<evidence type="ECO:0000256" key="9">
    <source>
        <dbReference type="ARBA" id="ARBA00023027"/>
    </source>
</evidence>
<dbReference type="RefSeq" id="WP_167204673.1">
    <property type="nucleotide sequence ID" value="NZ_CP050063.1"/>
</dbReference>
<dbReference type="InterPro" id="IPR020595">
    <property type="entry name" value="MnmG-rel_CS"/>
</dbReference>
<dbReference type="AlphaFoldDB" id="A0A6G9AG61"/>
<dbReference type="PROSITE" id="PS01280">
    <property type="entry name" value="GIDA_1"/>
    <property type="match status" value="1"/>
</dbReference>
<dbReference type="InterPro" id="IPR040131">
    <property type="entry name" value="MnmG_N"/>
</dbReference>
<dbReference type="Gene3D" id="3.50.50.60">
    <property type="entry name" value="FAD/NAD(P)-binding domain"/>
    <property type="match status" value="2"/>
</dbReference>
<evidence type="ECO:0000313" key="15">
    <source>
        <dbReference type="Proteomes" id="UP000501802"/>
    </source>
</evidence>
<evidence type="ECO:0000256" key="5">
    <source>
        <dbReference type="ARBA" id="ARBA00022490"/>
    </source>
</evidence>
<dbReference type="PROSITE" id="PS01281">
    <property type="entry name" value="GIDA_2"/>
    <property type="match status" value="1"/>
</dbReference>
<feature type="binding site" evidence="12">
    <location>
        <begin position="11"/>
        <end position="16"/>
    </location>
    <ligand>
        <name>FAD</name>
        <dbReference type="ChEBI" id="CHEBI:57692"/>
    </ligand>
</feature>
<keyword evidence="7 12" id="KW-0819">tRNA processing</keyword>
<dbReference type="InterPro" id="IPR036188">
    <property type="entry name" value="FAD/NAD-bd_sf"/>
</dbReference>
<dbReference type="Pfam" id="PF13932">
    <property type="entry name" value="SAM_GIDA_C"/>
    <property type="match status" value="1"/>
</dbReference>
<dbReference type="Gene3D" id="1.10.150.570">
    <property type="entry name" value="GidA associated domain, C-terminal subdomain"/>
    <property type="match status" value="1"/>
</dbReference>
<keyword evidence="15" id="KW-1185">Reference proteome</keyword>
<dbReference type="InterPro" id="IPR004416">
    <property type="entry name" value="MnmG"/>
</dbReference>
<dbReference type="SUPFAM" id="SSF51905">
    <property type="entry name" value="FAD/NAD(P)-binding domain"/>
    <property type="match status" value="1"/>
</dbReference>
<dbReference type="SMART" id="SM01228">
    <property type="entry name" value="GIDA_assoc_3"/>
    <property type="match status" value="1"/>
</dbReference>
<dbReference type="NCBIfam" id="TIGR00136">
    <property type="entry name" value="mnmG_gidA"/>
    <property type="match status" value="1"/>
</dbReference>